<feature type="compositionally biased region" description="Low complexity" evidence="12">
    <location>
        <begin position="348"/>
        <end position="366"/>
    </location>
</feature>
<evidence type="ECO:0000256" key="13">
    <source>
        <dbReference type="SAM" id="Phobius"/>
    </source>
</evidence>
<dbReference type="Pfam" id="PF07730">
    <property type="entry name" value="HisKA_3"/>
    <property type="match status" value="1"/>
</dbReference>
<dbReference type="CDD" id="cd16917">
    <property type="entry name" value="HATPase_UhpB-NarQ-NarX-like"/>
    <property type="match status" value="1"/>
</dbReference>
<reference evidence="16" key="1">
    <citation type="journal article" date="2019" name="Int. J. Syst. Evol. Microbiol.">
        <title>The Global Catalogue of Microorganisms (GCM) 10K type strain sequencing project: providing services to taxonomists for standard genome sequencing and annotation.</title>
        <authorList>
            <consortium name="The Broad Institute Genomics Platform"/>
            <consortium name="The Broad Institute Genome Sequencing Center for Infectious Disease"/>
            <person name="Wu L."/>
            <person name="Ma J."/>
        </authorList>
    </citation>
    <scope>NUCLEOTIDE SEQUENCE [LARGE SCALE GENOMIC DNA]</scope>
    <source>
        <strain evidence="16">JCM 17986</strain>
    </source>
</reference>
<keyword evidence="13" id="KW-0472">Membrane</keyword>
<keyword evidence="7" id="KW-0547">Nucleotide-binding</keyword>
<dbReference type="Pfam" id="PF02518">
    <property type="entry name" value="HATPase_c"/>
    <property type="match status" value="1"/>
</dbReference>
<dbReference type="SUPFAM" id="SSF55874">
    <property type="entry name" value="ATPase domain of HSP90 chaperone/DNA topoisomerase II/histidine kinase"/>
    <property type="match status" value="1"/>
</dbReference>
<dbReference type="GO" id="GO:0016301">
    <property type="term" value="F:kinase activity"/>
    <property type="evidence" value="ECO:0007669"/>
    <property type="project" value="UniProtKB-KW"/>
</dbReference>
<evidence type="ECO:0000256" key="5">
    <source>
        <dbReference type="ARBA" id="ARBA00022679"/>
    </source>
</evidence>
<feature type="region of interest" description="Disordered" evidence="12">
    <location>
        <begin position="337"/>
        <end position="398"/>
    </location>
</feature>
<evidence type="ECO:0000256" key="7">
    <source>
        <dbReference type="ARBA" id="ARBA00022741"/>
    </source>
</evidence>
<organism evidence="15 16">
    <name type="scientific">Yinghuangia aomiensis</name>
    <dbReference type="NCBI Taxonomy" id="676205"/>
    <lineage>
        <taxon>Bacteria</taxon>
        <taxon>Bacillati</taxon>
        <taxon>Actinomycetota</taxon>
        <taxon>Actinomycetes</taxon>
        <taxon>Kitasatosporales</taxon>
        <taxon>Streptomycetaceae</taxon>
        <taxon>Yinghuangia</taxon>
    </lineage>
</organism>
<gene>
    <name evidence="15" type="ORF">GCM10023205_36620</name>
</gene>
<sequence>MRTRTTRKAQRVTLFWRIFLLNAAVLVAAALLLLGPVTVSSPVLPGQALVVVSGLAAMLVVNALILRYALAPLRRLTGAMSTTDLLRPGARTALGGSSEMAALVGAFNAMLDRLEAERATSSARVVSAQEEERRRVARELHDEVGQALTVVLLQLKHVSAAAPADLRAEIASAQEITRESLDEIRRIARHLRPGVLEDLGLGSALRALAHEFGTSALTVSHAIEPQLPPLGPDAELAVYRVAQEALTNTVRHSGADRAVVRLHTVATAVGTAKDGTVNAEAHGTTVELCVRDNGTGIGTAPEGAGIRGMRERALLAGARLSVTALPDGGTEIRLRLTAAPRDPAPTQADPLPDPGAGPARAQPQARKQSGAHKPTRTRQQAQAHKQPPTPRTAKGAAS</sequence>
<evidence type="ECO:0000313" key="15">
    <source>
        <dbReference type="EMBL" id="GAA4968210.1"/>
    </source>
</evidence>
<comment type="caution">
    <text evidence="15">The sequence shown here is derived from an EMBL/GenBank/DDBJ whole genome shotgun (WGS) entry which is preliminary data.</text>
</comment>
<dbReference type="PANTHER" id="PTHR24421">
    <property type="entry name" value="NITRATE/NITRITE SENSOR PROTEIN NARX-RELATED"/>
    <property type="match status" value="1"/>
</dbReference>
<keyword evidence="16" id="KW-1185">Reference proteome</keyword>
<keyword evidence="4" id="KW-0597">Phosphoprotein</keyword>
<evidence type="ECO:0000256" key="6">
    <source>
        <dbReference type="ARBA" id="ARBA00022692"/>
    </source>
</evidence>
<evidence type="ECO:0000256" key="10">
    <source>
        <dbReference type="ARBA" id="ARBA00022989"/>
    </source>
</evidence>
<comment type="subcellular location">
    <subcellularLocation>
        <location evidence="2">Membrane</location>
    </subcellularLocation>
</comment>
<dbReference type="InterPro" id="IPR050482">
    <property type="entry name" value="Sensor_HK_TwoCompSys"/>
</dbReference>
<feature type="domain" description="HAMP" evidence="14">
    <location>
        <begin position="67"/>
        <end position="119"/>
    </location>
</feature>
<evidence type="ECO:0000256" key="9">
    <source>
        <dbReference type="ARBA" id="ARBA00022840"/>
    </source>
</evidence>
<keyword evidence="8 15" id="KW-0418">Kinase</keyword>
<evidence type="ECO:0000256" key="1">
    <source>
        <dbReference type="ARBA" id="ARBA00000085"/>
    </source>
</evidence>
<dbReference type="InterPro" id="IPR011712">
    <property type="entry name" value="Sig_transdc_His_kin_sub3_dim/P"/>
</dbReference>
<evidence type="ECO:0000259" key="14">
    <source>
        <dbReference type="PROSITE" id="PS50885"/>
    </source>
</evidence>
<keyword evidence="6 13" id="KW-0812">Transmembrane</keyword>
<evidence type="ECO:0000256" key="4">
    <source>
        <dbReference type="ARBA" id="ARBA00022553"/>
    </source>
</evidence>
<keyword evidence="11" id="KW-0902">Two-component regulatory system</keyword>
<comment type="catalytic activity">
    <reaction evidence="1">
        <text>ATP + protein L-histidine = ADP + protein N-phospho-L-histidine.</text>
        <dbReference type="EC" id="2.7.13.3"/>
    </reaction>
</comment>
<dbReference type="SMART" id="SM00304">
    <property type="entry name" value="HAMP"/>
    <property type="match status" value="1"/>
</dbReference>
<evidence type="ECO:0000313" key="16">
    <source>
        <dbReference type="Proteomes" id="UP001500466"/>
    </source>
</evidence>
<dbReference type="EMBL" id="BAABHS010000012">
    <property type="protein sequence ID" value="GAA4968210.1"/>
    <property type="molecule type" value="Genomic_DNA"/>
</dbReference>
<dbReference type="InterPro" id="IPR036890">
    <property type="entry name" value="HATPase_C_sf"/>
</dbReference>
<dbReference type="PROSITE" id="PS50885">
    <property type="entry name" value="HAMP"/>
    <property type="match status" value="1"/>
</dbReference>
<evidence type="ECO:0000256" key="12">
    <source>
        <dbReference type="SAM" id="MobiDB-lite"/>
    </source>
</evidence>
<feature type="transmembrane region" description="Helical" evidence="13">
    <location>
        <begin position="46"/>
        <end position="70"/>
    </location>
</feature>
<feature type="transmembrane region" description="Helical" evidence="13">
    <location>
        <begin position="12"/>
        <end position="34"/>
    </location>
</feature>
<dbReference type="Proteomes" id="UP001500466">
    <property type="component" value="Unassembled WGS sequence"/>
</dbReference>
<dbReference type="PANTHER" id="PTHR24421:SF10">
    <property type="entry name" value="NITRATE_NITRITE SENSOR PROTEIN NARQ"/>
    <property type="match status" value="1"/>
</dbReference>
<evidence type="ECO:0000256" key="8">
    <source>
        <dbReference type="ARBA" id="ARBA00022777"/>
    </source>
</evidence>
<evidence type="ECO:0000256" key="3">
    <source>
        <dbReference type="ARBA" id="ARBA00012438"/>
    </source>
</evidence>
<dbReference type="Gene3D" id="1.20.5.1930">
    <property type="match status" value="1"/>
</dbReference>
<accession>A0ABP9HD56</accession>
<proteinExistence type="predicted"/>
<evidence type="ECO:0000256" key="11">
    <source>
        <dbReference type="ARBA" id="ARBA00023012"/>
    </source>
</evidence>
<dbReference type="InterPro" id="IPR003660">
    <property type="entry name" value="HAMP_dom"/>
</dbReference>
<keyword evidence="5" id="KW-0808">Transferase</keyword>
<keyword evidence="9" id="KW-0067">ATP-binding</keyword>
<protein>
    <recommendedName>
        <fullName evidence="3">histidine kinase</fullName>
        <ecNumber evidence="3">2.7.13.3</ecNumber>
    </recommendedName>
</protein>
<dbReference type="InterPro" id="IPR003594">
    <property type="entry name" value="HATPase_dom"/>
</dbReference>
<dbReference type="EC" id="2.7.13.3" evidence="3"/>
<name>A0ABP9HD56_9ACTN</name>
<evidence type="ECO:0000256" key="2">
    <source>
        <dbReference type="ARBA" id="ARBA00004370"/>
    </source>
</evidence>
<keyword evidence="10 13" id="KW-1133">Transmembrane helix</keyword>
<dbReference type="SMART" id="SM00387">
    <property type="entry name" value="HATPase_c"/>
    <property type="match status" value="1"/>
</dbReference>
<dbReference type="Gene3D" id="3.30.565.10">
    <property type="entry name" value="Histidine kinase-like ATPase, C-terminal domain"/>
    <property type="match status" value="1"/>
</dbReference>